<protein>
    <submittedName>
        <fullName evidence="2">Uncharacterized protein</fullName>
    </submittedName>
</protein>
<feature type="compositionally biased region" description="Basic and acidic residues" evidence="1">
    <location>
        <begin position="75"/>
        <end position="87"/>
    </location>
</feature>
<feature type="region of interest" description="Disordered" evidence="1">
    <location>
        <begin position="66"/>
        <end position="87"/>
    </location>
</feature>
<dbReference type="Proteomes" id="UP000735302">
    <property type="component" value="Unassembled WGS sequence"/>
</dbReference>
<accession>A0AAV3Y2A3</accession>
<proteinExistence type="predicted"/>
<reference evidence="2 3" key="1">
    <citation type="journal article" date="2021" name="Elife">
        <title>Chloroplast acquisition without the gene transfer in kleptoplastic sea slugs, Plakobranchus ocellatus.</title>
        <authorList>
            <person name="Maeda T."/>
            <person name="Takahashi S."/>
            <person name="Yoshida T."/>
            <person name="Shimamura S."/>
            <person name="Takaki Y."/>
            <person name="Nagai Y."/>
            <person name="Toyoda A."/>
            <person name="Suzuki Y."/>
            <person name="Arimoto A."/>
            <person name="Ishii H."/>
            <person name="Satoh N."/>
            <person name="Nishiyama T."/>
            <person name="Hasebe M."/>
            <person name="Maruyama T."/>
            <person name="Minagawa J."/>
            <person name="Obokata J."/>
            <person name="Shigenobu S."/>
        </authorList>
    </citation>
    <scope>NUCLEOTIDE SEQUENCE [LARGE SCALE GENOMIC DNA]</scope>
</reference>
<evidence type="ECO:0000313" key="2">
    <source>
        <dbReference type="EMBL" id="GFN76556.1"/>
    </source>
</evidence>
<evidence type="ECO:0000313" key="3">
    <source>
        <dbReference type="Proteomes" id="UP000735302"/>
    </source>
</evidence>
<name>A0AAV3Y2A3_9GAST</name>
<keyword evidence="3" id="KW-1185">Reference proteome</keyword>
<dbReference type="AlphaFoldDB" id="A0AAV3Y2A3"/>
<dbReference type="EMBL" id="BLXT01000403">
    <property type="protein sequence ID" value="GFN76556.1"/>
    <property type="molecule type" value="Genomic_DNA"/>
</dbReference>
<gene>
    <name evidence="2" type="ORF">PoB_000306200</name>
</gene>
<evidence type="ECO:0000256" key="1">
    <source>
        <dbReference type="SAM" id="MobiDB-lite"/>
    </source>
</evidence>
<organism evidence="2 3">
    <name type="scientific">Plakobranchus ocellatus</name>
    <dbReference type="NCBI Taxonomy" id="259542"/>
    <lineage>
        <taxon>Eukaryota</taxon>
        <taxon>Metazoa</taxon>
        <taxon>Spiralia</taxon>
        <taxon>Lophotrochozoa</taxon>
        <taxon>Mollusca</taxon>
        <taxon>Gastropoda</taxon>
        <taxon>Heterobranchia</taxon>
        <taxon>Euthyneura</taxon>
        <taxon>Panpulmonata</taxon>
        <taxon>Sacoglossa</taxon>
        <taxon>Placobranchoidea</taxon>
        <taxon>Plakobranchidae</taxon>
        <taxon>Plakobranchus</taxon>
    </lineage>
</organism>
<sequence length="113" mass="12897">MGRVVRNQTNLRGSEGLVRQEKFMDAYPEDLSVYIRKKVPRDLENVGKEADLYLIAHKRNLCDQAPRSTKTGARSVKDSVWPREPERKVGGGQLAWELKTSTNNQCSCFKCKI</sequence>
<comment type="caution">
    <text evidence="2">The sequence shown here is derived from an EMBL/GenBank/DDBJ whole genome shotgun (WGS) entry which is preliminary data.</text>
</comment>